<dbReference type="SUPFAM" id="SSF46894">
    <property type="entry name" value="C-terminal effector domain of the bipartite response regulators"/>
    <property type="match status" value="1"/>
</dbReference>
<dbReference type="SMART" id="SM00448">
    <property type="entry name" value="REC"/>
    <property type="match status" value="1"/>
</dbReference>
<feature type="domain" description="Response regulatory" evidence="10">
    <location>
        <begin position="8"/>
        <end position="121"/>
    </location>
</feature>
<evidence type="ECO:0000256" key="4">
    <source>
        <dbReference type="ARBA" id="ARBA00023015"/>
    </source>
</evidence>
<dbReference type="InterPro" id="IPR036388">
    <property type="entry name" value="WH-like_DNA-bd_sf"/>
</dbReference>
<dbReference type="PROSITE" id="PS50110">
    <property type="entry name" value="RESPONSE_REGULATORY"/>
    <property type="match status" value="1"/>
</dbReference>
<dbReference type="SMART" id="SM00862">
    <property type="entry name" value="Trans_reg_C"/>
    <property type="match status" value="1"/>
</dbReference>
<evidence type="ECO:0000256" key="2">
    <source>
        <dbReference type="ARBA" id="ARBA00022553"/>
    </source>
</evidence>
<evidence type="ECO:0000259" key="10">
    <source>
        <dbReference type="PROSITE" id="PS50110"/>
    </source>
</evidence>
<feature type="DNA-binding region" description="OmpR/PhoB-type" evidence="9">
    <location>
        <begin position="134"/>
        <end position="233"/>
    </location>
</feature>
<dbReference type="InterPro" id="IPR039420">
    <property type="entry name" value="WalR-like"/>
</dbReference>
<evidence type="ECO:0000256" key="1">
    <source>
        <dbReference type="ARBA" id="ARBA00018672"/>
    </source>
</evidence>
<dbReference type="PANTHER" id="PTHR48111:SF73">
    <property type="entry name" value="ALKALINE PHOSPHATASE SYNTHESIS TRANSCRIPTIONAL REGULATORY PROTEIN PHOP"/>
    <property type="match status" value="1"/>
</dbReference>
<reference evidence="12 13" key="1">
    <citation type="submission" date="2019-11" db="EMBL/GenBank/DDBJ databases">
        <title>Whole-genome sequence of a the green, strictly anaerobic photosynthetic bacterium Heliobacillus mobilis DSM 6151.</title>
        <authorList>
            <person name="Kyndt J.A."/>
            <person name="Meyer T.E."/>
        </authorList>
    </citation>
    <scope>NUCLEOTIDE SEQUENCE [LARGE SCALE GENOMIC DNA]</scope>
    <source>
        <strain evidence="12 13">DSM 6151</strain>
    </source>
</reference>
<organism evidence="12 13">
    <name type="scientific">Heliobacterium mobile</name>
    <name type="common">Heliobacillus mobilis</name>
    <dbReference type="NCBI Taxonomy" id="28064"/>
    <lineage>
        <taxon>Bacteria</taxon>
        <taxon>Bacillati</taxon>
        <taxon>Bacillota</taxon>
        <taxon>Clostridia</taxon>
        <taxon>Eubacteriales</taxon>
        <taxon>Heliobacteriaceae</taxon>
        <taxon>Heliobacterium</taxon>
    </lineage>
</organism>
<accession>A0A6I3SJ18</accession>
<dbReference type="FunFam" id="3.40.50.2300:FF:000001">
    <property type="entry name" value="DNA-binding response regulator PhoB"/>
    <property type="match status" value="1"/>
</dbReference>
<evidence type="ECO:0000313" key="13">
    <source>
        <dbReference type="Proteomes" id="UP000430670"/>
    </source>
</evidence>
<sequence length="235" mass="26754">MLTNENIRILVVDDELNLLKLIHAYLQQEGYQVNEAADGKAGLREFHQWKPDLIILDRMLPDMSGEEICRQVRRESNIPILMLTAKAGEQHVIEGLSLGADDYVTKPFSPKEVVARVRALLRRSQSHGAPLMEEMGFDADRLVIKVTKQEVLKDKAIIPLTAIEFRLLVTLAKHPGVTYTRAQLIEQALGHDFDGYDRTIDAHIKNLRQKIEDQPKQPRYILTVFGTGYKFGVEK</sequence>
<keyword evidence="3" id="KW-0902">Two-component regulatory system</keyword>
<evidence type="ECO:0000313" key="12">
    <source>
        <dbReference type="EMBL" id="MTV48627.1"/>
    </source>
</evidence>
<dbReference type="CDD" id="cd17574">
    <property type="entry name" value="REC_OmpR"/>
    <property type="match status" value="1"/>
</dbReference>
<protein>
    <recommendedName>
        <fullName evidence="1">Stage 0 sporulation protein A homolog</fullName>
    </recommendedName>
</protein>
<keyword evidence="6" id="KW-0804">Transcription</keyword>
<dbReference type="CDD" id="cd00383">
    <property type="entry name" value="trans_reg_C"/>
    <property type="match status" value="1"/>
</dbReference>
<keyword evidence="4" id="KW-0805">Transcription regulation</keyword>
<dbReference type="InterPro" id="IPR011006">
    <property type="entry name" value="CheY-like_superfamily"/>
</dbReference>
<evidence type="ECO:0000256" key="7">
    <source>
        <dbReference type="ARBA" id="ARBA00024867"/>
    </source>
</evidence>
<keyword evidence="2 8" id="KW-0597">Phosphoprotein</keyword>
<dbReference type="InterPro" id="IPR016032">
    <property type="entry name" value="Sig_transdc_resp-reg_C-effctor"/>
</dbReference>
<feature type="domain" description="OmpR/PhoB-type" evidence="11">
    <location>
        <begin position="134"/>
        <end position="233"/>
    </location>
</feature>
<dbReference type="Pfam" id="PF00072">
    <property type="entry name" value="Response_reg"/>
    <property type="match status" value="1"/>
</dbReference>
<dbReference type="Pfam" id="PF00486">
    <property type="entry name" value="Trans_reg_C"/>
    <property type="match status" value="1"/>
</dbReference>
<feature type="modified residue" description="4-aspartylphosphate" evidence="8">
    <location>
        <position position="57"/>
    </location>
</feature>
<gene>
    <name evidence="12" type="ORF">GJ688_06490</name>
</gene>
<keyword evidence="5 9" id="KW-0238">DNA-binding</keyword>
<dbReference type="GO" id="GO:0005829">
    <property type="term" value="C:cytosol"/>
    <property type="evidence" value="ECO:0007669"/>
    <property type="project" value="TreeGrafter"/>
</dbReference>
<evidence type="ECO:0000256" key="6">
    <source>
        <dbReference type="ARBA" id="ARBA00023163"/>
    </source>
</evidence>
<dbReference type="InterPro" id="IPR001789">
    <property type="entry name" value="Sig_transdc_resp-reg_receiver"/>
</dbReference>
<comment type="caution">
    <text evidence="12">The sequence shown here is derived from an EMBL/GenBank/DDBJ whole genome shotgun (WGS) entry which is preliminary data.</text>
</comment>
<evidence type="ECO:0000259" key="11">
    <source>
        <dbReference type="PROSITE" id="PS51755"/>
    </source>
</evidence>
<evidence type="ECO:0000256" key="9">
    <source>
        <dbReference type="PROSITE-ProRule" id="PRU01091"/>
    </source>
</evidence>
<dbReference type="RefSeq" id="WP_155475731.1">
    <property type="nucleotide sequence ID" value="NZ_WNKU01000005.1"/>
</dbReference>
<dbReference type="EMBL" id="WNKU01000005">
    <property type="protein sequence ID" value="MTV48627.1"/>
    <property type="molecule type" value="Genomic_DNA"/>
</dbReference>
<evidence type="ECO:0000256" key="8">
    <source>
        <dbReference type="PROSITE-ProRule" id="PRU00169"/>
    </source>
</evidence>
<dbReference type="SUPFAM" id="SSF52172">
    <property type="entry name" value="CheY-like"/>
    <property type="match status" value="1"/>
</dbReference>
<evidence type="ECO:0000256" key="5">
    <source>
        <dbReference type="ARBA" id="ARBA00023125"/>
    </source>
</evidence>
<comment type="function">
    <text evidence="7">May play the central regulatory role in sporulation. It may be an element of the effector pathway responsible for the activation of sporulation genes in response to nutritional stress. Spo0A may act in concert with spo0H (a sigma factor) to control the expression of some genes that are critical to the sporulation process.</text>
</comment>
<dbReference type="PROSITE" id="PS51755">
    <property type="entry name" value="OMPR_PHOB"/>
    <property type="match status" value="1"/>
</dbReference>
<dbReference type="Gene3D" id="3.40.50.2300">
    <property type="match status" value="1"/>
</dbReference>
<dbReference type="AlphaFoldDB" id="A0A6I3SJ18"/>
<name>A0A6I3SJ18_HELMO</name>
<dbReference type="Gene3D" id="6.10.250.690">
    <property type="match status" value="1"/>
</dbReference>
<dbReference type="GO" id="GO:0000156">
    <property type="term" value="F:phosphorelay response regulator activity"/>
    <property type="evidence" value="ECO:0007669"/>
    <property type="project" value="TreeGrafter"/>
</dbReference>
<dbReference type="Gene3D" id="1.10.10.10">
    <property type="entry name" value="Winged helix-like DNA-binding domain superfamily/Winged helix DNA-binding domain"/>
    <property type="match status" value="1"/>
</dbReference>
<dbReference type="OrthoDB" id="9802426at2"/>
<dbReference type="GO" id="GO:0000976">
    <property type="term" value="F:transcription cis-regulatory region binding"/>
    <property type="evidence" value="ECO:0007669"/>
    <property type="project" value="TreeGrafter"/>
</dbReference>
<keyword evidence="13" id="KW-1185">Reference proteome</keyword>
<dbReference type="GO" id="GO:0032993">
    <property type="term" value="C:protein-DNA complex"/>
    <property type="evidence" value="ECO:0007669"/>
    <property type="project" value="TreeGrafter"/>
</dbReference>
<evidence type="ECO:0000256" key="3">
    <source>
        <dbReference type="ARBA" id="ARBA00023012"/>
    </source>
</evidence>
<proteinExistence type="predicted"/>
<dbReference type="InterPro" id="IPR001867">
    <property type="entry name" value="OmpR/PhoB-type_DNA-bd"/>
</dbReference>
<dbReference type="PANTHER" id="PTHR48111">
    <property type="entry name" value="REGULATOR OF RPOS"/>
    <property type="match status" value="1"/>
</dbReference>
<dbReference type="GO" id="GO:0006355">
    <property type="term" value="P:regulation of DNA-templated transcription"/>
    <property type="evidence" value="ECO:0007669"/>
    <property type="project" value="InterPro"/>
</dbReference>
<dbReference type="Proteomes" id="UP000430670">
    <property type="component" value="Unassembled WGS sequence"/>
</dbReference>